<sequence length="323" mass="35364">MTESQTPAAQASSVPTEKTFRAYTEEQAIHYAKSRRGYHEGLYKIIADHHTSTGGEMGTLLDVGCGPGTVAREFAPQFARAVGLDAAPGMIAAARSLGGVSSTSEPIRFDVSTAEELGSNLSPPIAAEEIDLISSAAAAHWYDMPAFWAAAARVLKPGGTVAIWTGNGYIHPSTPNHQRMQAVLEQFQDEHLASHMAAGNLIGRTNYETLPLPWTLDKPIPAFDEATFVRKEFNKNGADSENHELFLGKQTWDLDAVEKYMSTISPVTRWREANPDLVETEKDVVRRLRREVERLLHEGGVERGEEKITTGVAGVLLLVKKRD</sequence>
<dbReference type="PANTHER" id="PTHR44942:SF10">
    <property type="entry name" value="METHYLTRANSFERASE TYPE 11 DOMAIN-CONTAINING PROTEIN"/>
    <property type="match status" value="1"/>
</dbReference>
<feature type="domain" description="Methyltransferase type 11" evidence="1">
    <location>
        <begin position="61"/>
        <end position="163"/>
    </location>
</feature>
<evidence type="ECO:0000313" key="3">
    <source>
        <dbReference type="Proteomes" id="UP000639643"/>
    </source>
</evidence>
<dbReference type="GO" id="GO:0008757">
    <property type="term" value="F:S-adenosylmethionine-dependent methyltransferase activity"/>
    <property type="evidence" value="ECO:0007669"/>
    <property type="project" value="InterPro"/>
</dbReference>
<reference evidence="2" key="1">
    <citation type="journal article" date="2020" name="Phytopathology">
        <title>Genome Sequence Resources of Colletotrichum truncatum, C. plurivorum, C. musicola, and C. sojae: Four Species Pathogenic to Soybean (Glycine max).</title>
        <authorList>
            <person name="Rogerio F."/>
            <person name="Boufleur T.R."/>
            <person name="Ciampi-Guillardi M."/>
            <person name="Sukno S.A."/>
            <person name="Thon M.R."/>
            <person name="Massola Junior N.S."/>
            <person name="Baroncelli R."/>
        </authorList>
    </citation>
    <scope>NUCLEOTIDE SEQUENCE</scope>
    <source>
        <strain evidence="2">LFN0074</strain>
    </source>
</reference>
<dbReference type="EMBL" id="WIGM01000266">
    <property type="protein sequence ID" value="KAF6831230.1"/>
    <property type="molecule type" value="Genomic_DNA"/>
</dbReference>
<keyword evidence="3" id="KW-1185">Reference proteome</keyword>
<keyword evidence="2" id="KW-0489">Methyltransferase</keyword>
<dbReference type="Gene3D" id="3.40.50.150">
    <property type="entry name" value="Vaccinia Virus protein VP39"/>
    <property type="match status" value="1"/>
</dbReference>
<keyword evidence="2" id="KW-0808">Transferase</keyword>
<dbReference type="GO" id="GO:0032259">
    <property type="term" value="P:methylation"/>
    <property type="evidence" value="ECO:0007669"/>
    <property type="project" value="UniProtKB-KW"/>
</dbReference>
<organism evidence="2 3">
    <name type="scientific">Colletotrichum musicola</name>
    <dbReference type="NCBI Taxonomy" id="2175873"/>
    <lineage>
        <taxon>Eukaryota</taxon>
        <taxon>Fungi</taxon>
        <taxon>Dikarya</taxon>
        <taxon>Ascomycota</taxon>
        <taxon>Pezizomycotina</taxon>
        <taxon>Sordariomycetes</taxon>
        <taxon>Hypocreomycetidae</taxon>
        <taxon>Glomerellales</taxon>
        <taxon>Glomerellaceae</taxon>
        <taxon>Colletotrichum</taxon>
        <taxon>Colletotrichum orchidearum species complex</taxon>
    </lineage>
</organism>
<dbReference type="InterPro" id="IPR029063">
    <property type="entry name" value="SAM-dependent_MTases_sf"/>
</dbReference>
<dbReference type="CDD" id="cd02440">
    <property type="entry name" value="AdoMet_MTases"/>
    <property type="match status" value="1"/>
</dbReference>
<dbReference type="PANTHER" id="PTHR44942">
    <property type="entry name" value="METHYLTRANSF_11 DOMAIN-CONTAINING PROTEIN"/>
    <property type="match status" value="1"/>
</dbReference>
<proteinExistence type="predicted"/>
<dbReference type="InterPro" id="IPR051052">
    <property type="entry name" value="Diverse_substrate_MTase"/>
</dbReference>
<dbReference type="InterPro" id="IPR013216">
    <property type="entry name" value="Methyltransf_11"/>
</dbReference>
<protein>
    <submittedName>
        <fullName evidence="2">Methyltransferase domain-containing protein</fullName>
    </submittedName>
</protein>
<dbReference type="Pfam" id="PF08241">
    <property type="entry name" value="Methyltransf_11"/>
    <property type="match status" value="1"/>
</dbReference>
<name>A0A8H6NG09_9PEZI</name>
<accession>A0A8H6NG09</accession>
<dbReference type="AlphaFoldDB" id="A0A8H6NG09"/>
<gene>
    <name evidence="2" type="ORF">CMUS01_07422</name>
</gene>
<dbReference type="SUPFAM" id="SSF53335">
    <property type="entry name" value="S-adenosyl-L-methionine-dependent methyltransferases"/>
    <property type="match status" value="1"/>
</dbReference>
<dbReference type="Proteomes" id="UP000639643">
    <property type="component" value="Unassembled WGS sequence"/>
</dbReference>
<evidence type="ECO:0000259" key="1">
    <source>
        <dbReference type="Pfam" id="PF08241"/>
    </source>
</evidence>
<comment type="caution">
    <text evidence="2">The sequence shown here is derived from an EMBL/GenBank/DDBJ whole genome shotgun (WGS) entry which is preliminary data.</text>
</comment>
<dbReference type="OrthoDB" id="10027013at2759"/>
<evidence type="ECO:0000313" key="2">
    <source>
        <dbReference type="EMBL" id="KAF6831230.1"/>
    </source>
</evidence>